<keyword evidence="3" id="KW-1185">Reference proteome</keyword>
<accession>A0A8J3S7J0</accession>
<evidence type="ECO:0008006" key="4">
    <source>
        <dbReference type="Google" id="ProtNLM"/>
    </source>
</evidence>
<keyword evidence="1" id="KW-0812">Transmembrane</keyword>
<reference evidence="2" key="1">
    <citation type="submission" date="2021-01" db="EMBL/GenBank/DDBJ databases">
        <title>Whole genome shotgun sequence of Planobispora rosea NBRC 15558.</title>
        <authorList>
            <person name="Komaki H."/>
            <person name="Tamura T."/>
        </authorList>
    </citation>
    <scope>NUCLEOTIDE SEQUENCE</scope>
    <source>
        <strain evidence="2">NBRC 15558</strain>
    </source>
</reference>
<feature type="transmembrane region" description="Helical" evidence="1">
    <location>
        <begin position="116"/>
        <end position="136"/>
    </location>
</feature>
<dbReference type="SUPFAM" id="SSF52540">
    <property type="entry name" value="P-loop containing nucleoside triphosphate hydrolases"/>
    <property type="match status" value="1"/>
</dbReference>
<evidence type="ECO:0000313" key="3">
    <source>
        <dbReference type="Proteomes" id="UP000655044"/>
    </source>
</evidence>
<sequence>MVTNPLRSDVRLFDQYMAALDDVLTGEEIRSAVEELAVSIARIRIEMVSNAGNILRTADRAFTTYEQAFARYGTQASEAGRMLTLVLGLFAVACGLGGLTMLALGVWTAWAWAESATWAGSTLLVASALALIASRFKSTLLGHGIMTTDLSDVRLNLARDNLIGVISGTALVSEVRSRINAAREDKFAHAMAVVSSPGLSEVHDRSYHVSTGVAARLDGLLDRLAGASVGVAGPRGAGKSTLVRRYCEDLPGGGRTDLRCMVSAPVDYVAKDFVLHLFGVFCRSVIRYFTREQAKHRTDRSLLFSRALGFVRWLTLRFPLYILAPAATLHWRTEIVNATGISLIAIWAVAGPVLIVGIVSDVLLLARTLWAWRRNSPRRIPELAIADAKRNLDRCRHLQTHSTGWTGTVQLPVSVSGQAVRTFARAEQPLSYPEIVEQFRGFARRIARVMHQRGHRVCIGVDELDKIGSPEQAERFLNEIKGVFGVPYVYFIVSVSDDALTAFERRGLPLRDTFDSSFDEIVRVGPLPYVESRRLLHRRVIGLTEPYVALCHCLAGGLPRDLIRAARQVIEAAKHPAPENADELARTAAAIVAGEIHRKADAMNAALPSVYQDLRRFLHAVARGEYARSATLKILNEQPEAAADEPPDVIQLRRDFATYVYFCATIEEVFDERLDAGRMTAATAEESGPSSFDALAAARYVFARDTHLAWNSISGFRTAWGLEVRPAP</sequence>
<dbReference type="InterPro" id="IPR027417">
    <property type="entry name" value="P-loop_NTPase"/>
</dbReference>
<feature type="transmembrane region" description="Helical" evidence="1">
    <location>
        <begin position="303"/>
        <end position="324"/>
    </location>
</feature>
<evidence type="ECO:0000256" key="1">
    <source>
        <dbReference type="SAM" id="Phobius"/>
    </source>
</evidence>
<proteinExistence type="predicted"/>
<name>A0A8J3S7J0_PLARO</name>
<dbReference type="Proteomes" id="UP000655044">
    <property type="component" value="Unassembled WGS sequence"/>
</dbReference>
<keyword evidence="1" id="KW-0472">Membrane</keyword>
<evidence type="ECO:0000313" key="2">
    <source>
        <dbReference type="EMBL" id="GIH87550.1"/>
    </source>
</evidence>
<organism evidence="2 3">
    <name type="scientific">Planobispora rosea</name>
    <dbReference type="NCBI Taxonomy" id="35762"/>
    <lineage>
        <taxon>Bacteria</taxon>
        <taxon>Bacillati</taxon>
        <taxon>Actinomycetota</taxon>
        <taxon>Actinomycetes</taxon>
        <taxon>Streptosporangiales</taxon>
        <taxon>Streptosporangiaceae</taxon>
        <taxon>Planobispora</taxon>
    </lineage>
</organism>
<gene>
    <name evidence="2" type="ORF">Pro02_59580</name>
</gene>
<comment type="caution">
    <text evidence="2">The sequence shown here is derived from an EMBL/GenBank/DDBJ whole genome shotgun (WGS) entry which is preliminary data.</text>
</comment>
<dbReference type="EMBL" id="BOOI01000061">
    <property type="protein sequence ID" value="GIH87550.1"/>
    <property type="molecule type" value="Genomic_DNA"/>
</dbReference>
<protein>
    <recommendedName>
        <fullName evidence="4">KAP NTPase domain-containing protein</fullName>
    </recommendedName>
</protein>
<dbReference type="AlphaFoldDB" id="A0A8J3S7J0"/>
<feature type="transmembrane region" description="Helical" evidence="1">
    <location>
        <begin position="344"/>
        <end position="370"/>
    </location>
</feature>
<keyword evidence="1" id="KW-1133">Transmembrane helix</keyword>
<dbReference type="RefSeq" id="WP_189243499.1">
    <property type="nucleotide sequence ID" value="NZ_BMQP01000041.1"/>
</dbReference>
<feature type="transmembrane region" description="Helical" evidence="1">
    <location>
        <begin position="85"/>
        <end position="110"/>
    </location>
</feature>